<dbReference type="Proteomes" id="UP000638848">
    <property type="component" value="Unassembled WGS sequence"/>
</dbReference>
<reference evidence="2" key="2">
    <citation type="submission" date="2020-09" db="EMBL/GenBank/DDBJ databases">
        <authorList>
            <person name="Sun Q."/>
            <person name="Zhou Y."/>
        </authorList>
    </citation>
    <scope>NUCLEOTIDE SEQUENCE</scope>
    <source>
        <strain evidence="2">CGMCC 1.12187</strain>
    </source>
</reference>
<keyword evidence="3" id="KW-1185">Reference proteome</keyword>
<feature type="region of interest" description="Disordered" evidence="1">
    <location>
        <begin position="1"/>
        <end position="23"/>
    </location>
</feature>
<accession>A0A917H758</accession>
<proteinExistence type="predicted"/>
<dbReference type="EMBL" id="BMEQ01000033">
    <property type="protein sequence ID" value="GGG69261.1"/>
    <property type="molecule type" value="Genomic_DNA"/>
</dbReference>
<dbReference type="AlphaFoldDB" id="A0A917H758"/>
<organism evidence="2 3">
    <name type="scientific">Kocuria dechangensis</name>
    <dbReference type="NCBI Taxonomy" id="1176249"/>
    <lineage>
        <taxon>Bacteria</taxon>
        <taxon>Bacillati</taxon>
        <taxon>Actinomycetota</taxon>
        <taxon>Actinomycetes</taxon>
        <taxon>Micrococcales</taxon>
        <taxon>Micrococcaceae</taxon>
        <taxon>Kocuria</taxon>
    </lineage>
</organism>
<dbReference type="InterPro" id="IPR046609">
    <property type="entry name" value="DUF6668"/>
</dbReference>
<evidence type="ECO:0000313" key="2">
    <source>
        <dbReference type="EMBL" id="GGG69261.1"/>
    </source>
</evidence>
<dbReference type="RefSeq" id="WP_188539932.1">
    <property type="nucleotide sequence ID" value="NZ_BMEQ01000033.1"/>
</dbReference>
<comment type="caution">
    <text evidence="2">The sequence shown here is derived from an EMBL/GenBank/DDBJ whole genome shotgun (WGS) entry which is preliminary data.</text>
</comment>
<reference evidence="2" key="1">
    <citation type="journal article" date="2014" name="Int. J. Syst. Evol. Microbiol.">
        <title>Complete genome sequence of Corynebacterium casei LMG S-19264T (=DSM 44701T), isolated from a smear-ripened cheese.</title>
        <authorList>
            <consortium name="US DOE Joint Genome Institute (JGI-PGF)"/>
            <person name="Walter F."/>
            <person name="Albersmeier A."/>
            <person name="Kalinowski J."/>
            <person name="Ruckert C."/>
        </authorList>
    </citation>
    <scope>NUCLEOTIDE SEQUENCE</scope>
    <source>
        <strain evidence="2">CGMCC 1.12187</strain>
    </source>
</reference>
<evidence type="ECO:0000313" key="3">
    <source>
        <dbReference type="Proteomes" id="UP000638848"/>
    </source>
</evidence>
<sequence length="314" mass="32825">MKMTATIDATGTTSLDLDGDLSQESHPSVAQARRAVMATATTLAEQTCEDTRLHLEDPSGARTLLVAADGTTAQQDAVAPVVEPVPLEATAQPAAQTPVEAAAGRSLRASEPVVVEGPRNPFVAAPEVIVEEDSMDVDPILGARESIRGPQNLQQTLAQEPATDEGTAVPVVSTQATLWLVGASGGVGTSTLAGLCSETVADAGVQEPGWACRALLVCSTSAASLDAAARHARASATGRLAYELAGLVIVHDRPKNRITRPTLSFARSVARMFPVAMTVPYEPAWREVGTTPTPSSTRLRTVLRRIEKIARTGH</sequence>
<gene>
    <name evidence="2" type="ORF">GCM10011374_37110</name>
</gene>
<evidence type="ECO:0000256" key="1">
    <source>
        <dbReference type="SAM" id="MobiDB-lite"/>
    </source>
</evidence>
<dbReference type="Pfam" id="PF20373">
    <property type="entry name" value="DUF6668"/>
    <property type="match status" value="1"/>
</dbReference>
<name>A0A917H758_9MICC</name>
<protein>
    <submittedName>
        <fullName evidence="2">Uncharacterized protein</fullName>
    </submittedName>
</protein>